<evidence type="ECO:0000313" key="2">
    <source>
        <dbReference type="Proteomes" id="UP000230505"/>
    </source>
</evidence>
<dbReference type="SUPFAM" id="SSF52540">
    <property type="entry name" value="P-loop containing nucleoside triphosphate hydrolases"/>
    <property type="match status" value="1"/>
</dbReference>
<organism evidence="1 2">
    <name type="scientific">bacterium (Candidatus Gribaldobacteria) CG_4_8_14_3_um_filter_42_11</name>
    <dbReference type="NCBI Taxonomy" id="2014267"/>
    <lineage>
        <taxon>Bacteria</taxon>
        <taxon>Candidatus Gribaldobacteria</taxon>
    </lineage>
</organism>
<evidence type="ECO:0000313" key="1">
    <source>
        <dbReference type="EMBL" id="PIX02786.1"/>
    </source>
</evidence>
<dbReference type="EMBL" id="PFHV01000107">
    <property type="protein sequence ID" value="PIX02786.1"/>
    <property type="molecule type" value="Genomic_DNA"/>
</dbReference>
<protein>
    <recommendedName>
        <fullName evidence="3">Adenylyl-sulfate kinase</fullName>
    </recommendedName>
</protein>
<accession>A0A2M7IXB2</accession>
<sequence>MSWEMKIINMTNDKKKVLILTGPGGSGKTTMADLLVKRRGFVKVDGDRLDSEFFPEGRHWLPENFKKLKQAHDKIFAEVKKAFKKGENNVVLDYLIFGHYLEFFEKFKKEFGNSLEIKVLFPTKEETIKRDKERECWTTGIERIEAVRAEFEAIKDAVGKDNFIDTTGQTPSDTFEKYFKG</sequence>
<dbReference type="Gene3D" id="3.40.50.300">
    <property type="entry name" value="P-loop containing nucleotide triphosphate hydrolases"/>
    <property type="match status" value="1"/>
</dbReference>
<dbReference type="InterPro" id="IPR027417">
    <property type="entry name" value="P-loop_NTPase"/>
</dbReference>
<dbReference type="AlphaFoldDB" id="A0A2M7IXB2"/>
<reference evidence="2" key="1">
    <citation type="submission" date="2017-09" db="EMBL/GenBank/DDBJ databases">
        <title>Depth-based differentiation of microbial function through sediment-hosted aquifers and enrichment of novel symbionts in the deep terrestrial subsurface.</title>
        <authorList>
            <person name="Probst A.J."/>
            <person name="Ladd B."/>
            <person name="Jarett J.K."/>
            <person name="Geller-Mcgrath D.E."/>
            <person name="Sieber C.M.K."/>
            <person name="Emerson J.B."/>
            <person name="Anantharaman K."/>
            <person name="Thomas B.C."/>
            <person name="Malmstrom R."/>
            <person name="Stieglmeier M."/>
            <person name="Klingl A."/>
            <person name="Woyke T."/>
            <person name="Ryan C.M."/>
            <person name="Banfield J.F."/>
        </authorList>
    </citation>
    <scope>NUCLEOTIDE SEQUENCE [LARGE SCALE GENOMIC DNA]</scope>
</reference>
<dbReference type="CDD" id="cd00267">
    <property type="entry name" value="ABC_ATPase"/>
    <property type="match status" value="1"/>
</dbReference>
<name>A0A2M7IXB2_9BACT</name>
<gene>
    <name evidence="1" type="ORF">COZ78_03875</name>
</gene>
<dbReference type="Proteomes" id="UP000230505">
    <property type="component" value="Unassembled WGS sequence"/>
</dbReference>
<proteinExistence type="predicted"/>
<comment type="caution">
    <text evidence="1">The sequence shown here is derived from an EMBL/GenBank/DDBJ whole genome shotgun (WGS) entry which is preliminary data.</text>
</comment>
<evidence type="ECO:0008006" key="3">
    <source>
        <dbReference type="Google" id="ProtNLM"/>
    </source>
</evidence>
<dbReference type="Pfam" id="PF13238">
    <property type="entry name" value="AAA_18"/>
    <property type="match status" value="1"/>
</dbReference>